<feature type="compositionally biased region" description="Basic and acidic residues" evidence="1">
    <location>
        <begin position="1"/>
        <end position="11"/>
    </location>
</feature>
<dbReference type="Pfam" id="PF09820">
    <property type="entry name" value="AAA-ATPase_like"/>
    <property type="match status" value="1"/>
</dbReference>
<name>A0A9W8LJ92_9FUNG</name>
<protein>
    <recommendedName>
        <fullName evidence="2">AAA-ATPase-like domain-containing protein</fullName>
    </recommendedName>
</protein>
<feature type="compositionally biased region" description="Low complexity" evidence="1">
    <location>
        <begin position="68"/>
        <end position="88"/>
    </location>
</feature>
<dbReference type="InterPro" id="IPR018631">
    <property type="entry name" value="AAA-ATPase-like_dom"/>
</dbReference>
<keyword evidence="4" id="KW-1185">Reference proteome</keyword>
<dbReference type="PANTHER" id="PTHR34825">
    <property type="entry name" value="CONSERVED PROTEIN, WITH A WEAK D-GALACTARATE DEHYDRATASE/ALTRONATE HYDROLASE DOMAIN"/>
    <property type="match status" value="1"/>
</dbReference>
<comment type="caution">
    <text evidence="3">The sequence shown here is derived from an EMBL/GenBank/DDBJ whole genome shotgun (WGS) entry which is preliminary data.</text>
</comment>
<evidence type="ECO:0000313" key="3">
    <source>
        <dbReference type="EMBL" id="KAJ2783997.1"/>
    </source>
</evidence>
<feature type="domain" description="AAA-ATPase-like" evidence="2">
    <location>
        <begin position="116"/>
        <end position="311"/>
    </location>
</feature>
<evidence type="ECO:0000313" key="4">
    <source>
        <dbReference type="Proteomes" id="UP001140217"/>
    </source>
</evidence>
<feature type="compositionally biased region" description="Polar residues" evidence="1">
    <location>
        <begin position="32"/>
        <end position="48"/>
    </location>
</feature>
<dbReference type="EMBL" id="JANBUL010000035">
    <property type="protein sequence ID" value="KAJ2783997.1"/>
    <property type="molecule type" value="Genomic_DNA"/>
</dbReference>
<sequence length="796" mass="86964">MPRRGAGSERAAKRKRVSYSERVEIDGLSPLADSQRTESSGYQPSEVGSSDRGEPSQPAVDVGRLSLRPPAERAAQTPAAPASSRAPAVLHRAPSSVGGSPRSKVHGGNIVTGDSAWSRFIGGNSALVDKSLAILDVMECNSTVIAGLYPRRMGKSTFLDLLCNFLAVVSETSFSERWESFLWELTSGGAGVDFGPYDDDDIKEKAHSNRRSIDGAIKMFDRMMDRENIGAGDIADISDVIPLLMDAFFRLLGRRAVVLVDEYDAPFLNVNKNANLTSATKDEIKAIYTRFLGAILKDSSFLDRGVLVGVFDANCLGLGSGLNHAVVHLAHSGMADEPNPFQHAFGFTAPDVWGVVNHYVDRQWPGRATCPDVEAFKRQIMTGFVMHFDGYRIGSVPHVFNPQAVLRFLLDLHDKTPATTRFGGRRDWVDTGCLWLVTAVQLASMDAFDRYFERLVEVYFEQRVDAVAGGPVAVVESTPSLDEAVGLLGAEEQSQPLAESATAVDEDLAEICMGSRAKDLIDLRTLGEEPISARTAVWLLYQAGYIAPAATAGRMAVPNAEVLRELVRYHQTVADLHTRRSDPLRCAHEAIGIRDGNPVRFVESLHAALVRSPGLSRQLAELNYQQIVAALLNPVTYIGFDVRCEDPAESGWADVVVSPGAGQGAAAFYVFELRRQPRGDGDYNELMALDSRRAAEDAARDLALRGEMQARDRYWQAAMVRARGCRRLFRVSIAFWMHRMYAVVKRYQCQEPRGWASEPFADADIRDVPPESMAAAVDGGGDIHISTIVSAAEQGG</sequence>
<evidence type="ECO:0000256" key="1">
    <source>
        <dbReference type="SAM" id="MobiDB-lite"/>
    </source>
</evidence>
<organism evidence="3 4">
    <name type="scientific">Coemansia javaensis</name>
    <dbReference type="NCBI Taxonomy" id="2761396"/>
    <lineage>
        <taxon>Eukaryota</taxon>
        <taxon>Fungi</taxon>
        <taxon>Fungi incertae sedis</taxon>
        <taxon>Zoopagomycota</taxon>
        <taxon>Kickxellomycotina</taxon>
        <taxon>Kickxellomycetes</taxon>
        <taxon>Kickxellales</taxon>
        <taxon>Kickxellaceae</taxon>
        <taxon>Coemansia</taxon>
    </lineage>
</organism>
<reference evidence="3" key="1">
    <citation type="submission" date="2022-07" db="EMBL/GenBank/DDBJ databases">
        <title>Phylogenomic reconstructions and comparative analyses of Kickxellomycotina fungi.</title>
        <authorList>
            <person name="Reynolds N.K."/>
            <person name="Stajich J.E."/>
            <person name="Barry K."/>
            <person name="Grigoriev I.V."/>
            <person name="Crous P."/>
            <person name="Smith M.E."/>
        </authorList>
    </citation>
    <scope>NUCLEOTIDE SEQUENCE</scope>
    <source>
        <strain evidence="3">NBRC 105414</strain>
    </source>
</reference>
<gene>
    <name evidence="3" type="ORF">H4R18_001389</name>
</gene>
<proteinExistence type="predicted"/>
<accession>A0A9W8LJ92</accession>
<dbReference type="Proteomes" id="UP001140217">
    <property type="component" value="Unassembled WGS sequence"/>
</dbReference>
<evidence type="ECO:0000259" key="2">
    <source>
        <dbReference type="Pfam" id="PF09820"/>
    </source>
</evidence>
<dbReference type="PANTHER" id="PTHR34825:SF1">
    <property type="entry name" value="AAA-ATPASE-LIKE DOMAIN-CONTAINING PROTEIN"/>
    <property type="match status" value="1"/>
</dbReference>
<dbReference type="AlphaFoldDB" id="A0A9W8LJ92"/>
<dbReference type="OrthoDB" id="5553900at2759"/>
<feature type="region of interest" description="Disordered" evidence="1">
    <location>
        <begin position="1"/>
        <end position="107"/>
    </location>
</feature>